<dbReference type="EMBL" id="JACHXS010000005">
    <property type="protein sequence ID" value="MBB3222056.1"/>
    <property type="molecule type" value="Genomic_DNA"/>
</dbReference>
<reference evidence="2 3" key="1">
    <citation type="submission" date="2019-05" db="EMBL/GenBank/DDBJ databases">
        <title>Draft Genome Sequences of Six Type Strains of the Genus Massilia.</title>
        <authorList>
            <person name="Miess H."/>
            <person name="Frediansyhah A."/>
            <person name="Gross H."/>
        </authorList>
    </citation>
    <scope>NUCLEOTIDE SEQUENCE [LARGE SCALE GENOMIC DNA]</scope>
    <source>
        <strain evidence="2 3">DSMZ 26121</strain>
    </source>
</reference>
<reference evidence="1 4" key="2">
    <citation type="submission" date="2020-08" db="EMBL/GenBank/DDBJ databases">
        <title>Genomic Encyclopedia of Type Strains, Phase III (KMG-III): the genomes of soil and plant-associated and newly described type strains.</title>
        <authorList>
            <person name="Whitman W."/>
        </authorList>
    </citation>
    <scope>NUCLEOTIDE SEQUENCE [LARGE SCALE GENOMIC DNA]</scope>
    <source>
        <strain evidence="1 4">CECT 7753</strain>
    </source>
</reference>
<evidence type="ECO:0000313" key="2">
    <source>
        <dbReference type="EMBL" id="QCP12295.1"/>
    </source>
</evidence>
<dbReference type="AlphaFoldDB" id="A0A4P8HUZ7"/>
<name>A0A4P8HUZ7_9BURK</name>
<accession>A0A4P8HUZ7</accession>
<evidence type="ECO:0000313" key="4">
    <source>
        <dbReference type="Proteomes" id="UP000584325"/>
    </source>
</evidence>
<dbReference type="RefSeq" id="WP_137315131.1">
    <property type="nucleotide sequence ID" value="NZ_CP040017.1"/>
</dbReference>
<evidence type="ECO:0000313" key="1">
    <source>
        <dbReference type="EMBL" id="MBB3222056.1"/>
    </source>
</evidence>
<sequence>MEDASYDHVPTDFPLPAYWGAIPGAQPKLIMTKYNGRFYSPGCTPPEIFKRWSACEEIAKQLAKKSIESKIGKRAHMSELEILGQYLPRLIATKLTSEEEACWIIRRVAAILGWPVPSSAR</sequence>
<proteinExistence type="predicted"/>
<keyword evidence="3" id="KW-1185">Reference proteome</keyword>
<dbReference type="Proteomes" id="UP000298763">
    <property type="component" value="Chromosome"/>
</dbReference>
<dbReference type="OrthoDB" id="8910207at2"/>
<evidence type="ECO:0000313" key="3">
    <source>
        <dbReference type="Proteomes" id="UP000298763"/>
    </source>
</evidence>
<gene>
    <name evidence="2" type="ORF">FCL38_19135</name>
    <name evidence="1" type="ORF">FHS02_002875</name>
</gene>
<dbReference type="EMBL" id="CP040017">
    <property type="protein sequence ID" value="QCP12295.1"/>
    <property type="molecule type" value="Genomic_DNA"/>
</dbReference>
<dbReference type="Proteomes" id="UP000584325">
    <property type="component" value="Unassembled WGS sequence"/>
</dbReference>
<organism evidence="1 4">
    <name type="scientific">Pseudoduganella umbonata</name>
    <dbReference type="NCBI Taxonomy" id="864828"/>
    <lineage>
        <taxon>Bacteria</taxon>
        <taxon>Pseudomonadati</taxon>
        <taxon>Pseudomonadota</taxon>
        <taxon>Betaproteobacteria</taxon>
        <taxon>Burkholderiales</taxon>
        <taxon>Oxalobacteraceae</taxon>
        <taxon>Telluria group</taxon>
        <taxon>Pseudoduganella</taxon>
    </lineage>
</organism>
<protein>
    <submittedName>
        <fullName evidence="1">Uncharacterized protein</fullName>
    </submittedName>
</protein>